<comment type="caution">
    <text evidence="1">The sequence shown here is derived from an EMBL/GenBank/DDBJ whole genome shotgun (WGS) entry which is preliminary data.</text>
</comment>
<dbReference type="EMBL" id="JAIWYP010000002">
    <property type="protein sequence ID" value="KAH3864130.1"/>
    <property type="molecule type" value="Genomic_DNA"/>
</dbReference>
<reference evidence="1" key="2">
    <citation type="submission" date="2020-11" db="EMBL/GenBank/DDBJ databases">
        <authorList>
            <person name="McCartney M.A."/>
            <person name="Auch B."/>
            <person name="Kono T."/>
            <person name="Mallez S."/>
            <person name="Becker A."/>
            <person name="Gohl D.M."/>
            <person name="Silverstein K.A.T."/>
            <person name="Koren S."/>
            <person name="Bechman K.B."/>
            <person name="Herman A."/>
            <person name="Abrahante J.E."/>
            <person name="Garbe J."/>
        </authorList>
    </citation>
    <scope>NUCLEOTIDE SEQUENCE</scope>
    <source>
        <strain evidence="1">Duluth1</strain>
        <tissue evidence="1">Whole animal</tissue>
    </source>
</reference>
<protein>
    <submittedName>
        <fullName evidence="1">Uncharacterized protein</fullName>
    </submittedName>
</protein>
<dbReference type="Proteomes" id="UP000828390">
    <property type="component" value="Unassembled WGS sequence"/>
</dbReference>
<keyword evidence="2" id="KW-1185">Reference proteome</keyword>
<organism evidence="1 2">
    <name type="scientific">Dreissena polymorpha</name>
    <name type="common">Zebra mussel</name>
    <name type="synonym">Mytilus polymorpha</name>
    <dbReference type="NCBI Taxonomy" id="45954"/>
    <lineage>
        <taxon>Eukaryota</taxon>
        <taxon>Metazoa</taxon>
        <taxon>Spiralia</taxon>
        <taxon>Lophotrochozoa</taxon>
        <taxon>Mollusca</taxon>
        <taxon>Bivalvia</taxon>
        <taxon>Autobranchia</taxon>
        <taxon>Heteroconchia</taxon>
        <taxon>Euheterodonta</taxon>
        <taxon>Imparidentia</taxon>
        <taxon>Neoheterodontei</taxon>
        <taxon>Myida</taxon>
        <taxon>Dreissenoidea</taxon>
        <taxon>Dreissenidae</taxon>
        <taxon>Dreissena</taxon>
    </lineage>
</organism>
<evidence type="ECO:0000313" key="1">
    <source>
        <dbReference type="EMBL" id="KAH3864130.1"/>
    </source>
</evidence>
<evidence type="ECO:0000313" key="2">
    <source>
        <dbReference type="Proteomes" id="UP000828390"/>
    </source>
</evidence>
<reference evidence="1" key="1">
    <citation type="journal article" date="2019" name="bioRxiv">
        <title>The Genome of the Zebra Mussel, Dreissena polymorpha: A Resource for Invasive Species Research.</title>
        <authorList>
            <person name="McCartney M.A."/>
            <person name="Auch B."/>
            <person name="Kono T."/>
            <person name="Mallez S."/>
            <person name="Zhang Y."/>
            <person name="Obille A."/>
            <person name="Becker A."/>
            <person name="Abrahante J.E."/>
            <person name="Garbe J."/>
            <person name="Badalamenti J.P."/>
            <person name="Herman A."/>
            <person name="Mangelson H."/>
            <person name="Liachko I."/>
            <person name="Sullivan S."/>
            <person name="Sone E.D."/>
            <person name="Koren S."/>
            <person name="Silverstein K.A.T."/>
            <person name="Beckman K.B."/>
            <person name="Gohl D.M."/>
        </authorList>
    </citation>
    <scope>NUCLEOTIDE SEQUENCE</scope>
    <source>
        <strain evidence="1">Duluth1</strain>
        <tissue evidence="1">Whole animal</tissue>
    </source>
</reference>
<proteinExistence type="predicted"/>
<sequence>MMTAIKLFEVVCSKETWLWLRERLRLYRLWHRLYWDLHTGLWMDYGPACHSFGPVKRKKRYENMYKLLT</sequence>
<gene>
    <name evidence="1" type="ORF">DPMN_027144</name>
</gene>
<dbReference type="AlphaFoldDB" id="A0A9D4LTU0"/>
<name>A0A9D4LTU0_DREPO</name>
<accession>A0A9D4LTU0</accession>